<keyword evidence="5 7" id="KW-0732">Signal</keyword>
<dbReference type="Gene3D" id="2.70.98.10">
    <property type="match status" value="1"/>
</dbReference>
<comment type="pathway">
    <text evidence="2">Glycan metabolism; osmoregulated periplasmic glucan (OPG) biosynthesis.</text>
</comment>
<dbReference type="PIRSF" id="PIRSF006281">
    <property type="entry name" value="MdoG"/>
    <property type="match status" value="1"/>
</dbReference>
<dbReference type="InterPro" id="IPR013783">
    <property type="entry name" value="Ig-like_fold"/>
</dbReference>
<feature type="signal peptide" evidence="7">
    <location>
        <begin position="1"/>
        <end position="22"/>
    </location>
</feature>
<dbReference type="KEGG" id="nwr:E3U44_15185"/>
<evidence type="ECO:0000256" key="5">
    <source>
        <dbReference type="ARBA" id="ARBA00022729"/>
    </source>
</evidence>
<sequence length="519" mass="59501">MRQKINSLLIIFFLLTAGMALAEPKLIPPQNAEISSSPPFDFSVVEKIARQLAAQPYVKNTEMLPESLINLDYDQYRDIRYKPKHTLWQEEELPFQLQFFHRGFMFKDPVKIHIIDKGLSYTVAYANNLFDFGKNQFSETLPSDLGFAGFRIFYPLRKGKELDEIAAFLGASYFRAIGLGQVYGLSARGLAVDTGLTRAEEFPLFKEFWIEKPSKENTKLAVYALLDSPAMTGAYHFIIQPGVKTMLEVTAHLFFRHGVERLGMAPLTSMFFHGENTDYFIDDFRPEVHDSDGLLIGRGNGEWVWRPLSNPRQLQINVFEDTNPIGFGLMQRDRHFEHYQDLESKYHLRPSAWVERLGKWGAGAIYLIEIPSDAEKYDNIIAFWVPKHQLGKDQDWVFKYRLHFLLNNSPEPSGGKVLASRIGGGGTDVLDGKRRKFVVDFASETLHFLSKHAPVEAEISASRGRIINPVVHKNPFTHSWRLSFELEPEAEEEPVNLRAYLKTGTETLSETWIYQWGKP</sequence>
<evidence type="ECO:0000256" key="1">
    <source>
        <dbReference type="ARBA" id="ARBA00004418"/>
    </source>
</evidence>
<evidence type="ECO:0000259" key="8">
    <source>
        <dbReference type="Pfam" id="PF04349"/>
    </source>
</evidence>
<organism evidence="9 10">
    <name type="scientific">Nitrosococcus wardiae</name>
    <dbReference type="NCBI Taxonomy" id="1814290"/>
    <lineage>
        <taxon>Bacteria</taxon>
        <taxon>Pseudomonadati</taxon>
        <taxon>Pseudomonadota</taxon>
        <taxon>Gammaproteobacteria</taxon>
        <taxon>Chromatiales</taxon>
        <taxon>Chromatiaceae</taxon>
        <taxon>Nitrosococcus</taxon>
    </lineage>
</organism>
<dbReference type="GO" id="GO:0030246">
    <property type="term" value="F:carbohydrate binding"/>
    <property type="evidence" value="ECO:0007669"/>
    <property type="project" value="InterPro"/>
</dbReference>
<evidence type="ECO:0000256" key="4">
    <source>
        <dbReference type="ARBA" id="ARBA00015376"/>
    </source>
</evidence>
<dbReference type="Proteomes" id="UP000294325">
    <property type="component" value="Chromosome"/>
</dbReference>
<dbReference type="PANTHER" id="PTHR30504:SF4">
    <property type="entry name" value="GLUCANS BIOSYNTHESIS PROTEIN G"/>
    <property type="match status" value="1"/>
</dbReference>
<evidence type="ECO:0000256" key="7">
    <source>
        <dbReference type="SAM" id="SignalP"/>
    </source>
</evidence>
<dbReference type="PANTHER" id="PTHR30504">
    <property type="entry name" value="GLUCANS BIOSYNTHESIS PROTEIN"/>
    <property type="match status" value="1"/>
</dbReference>
<evidence type="ECO:0000256" key="3">
    <source>
        <dbReference type="ARBA" id="ARBA00009284"/>
    </source>
</evidence>
<dbReference type="InterPro" id="IPR014756">
    <property type="entry name" value="Ig_E-set"/>
</dbReference>
<dbReference type="InterPro" id="IPR011013">
    <property type="entry name" value="Gal_mutarotase_sf_dom"/>
</dbReference>
<dbReference type="UniPathway" id="UPA00637"/>
<dbReference type="InterPro" id="IPR014438">
    <property type="entry name" value="Glucan_biosyn_MdoG/MdoD"/>
</dbReference>
<accession>A0A4P7C4C7</accession>
<dbReference type="EMBL" id="CP038033">
    <property type="protein sequence ID" value="QBQ55702.1"/>
    <property type="molecule type" value="Genomic_DNA"/>
</dbReference>
<dbReference type="GO" id="GO:0051274">
    <property type="term" value="P:beta-glucan biosynthetic process"/>
    <property type="evidence" value="ECO:0007669"/>
    <property type="project" value="TreeGrafter"/>
</dbReference>
<evidence type="ECO:0000313" key="9">
    <source>
        <dbReference type="EMBL" id="QBQ55702.1"/>
    </source>
</evidence>
<protein>
    <recommendedName>
        <fullName evidence="4">Glucans biosynthesis protein G</fullName>
    </recommendedName>
</protein>
<keyword evidence="6" id="KW-0574">Periplasm</keyword>
<dbReference type="GO" id="GO:0003824">
    <property type="term" value="F:catalytic activity"/>
    <property type="evidence" value="ECO:0007669"/>
    <property type="project" value="InterPro"/>
</dbReference>
<gene>
    <name evidence="9" type="ORF">E3U44_15185</name>
</gene>
<dbReference type="Pfam" id="PF04349">
    <property type="entry name" value="MdoG"/>
    <property type="match status" value="1"/>
</dbReference>
<evidence type="ECO:0000256" key="2">
    <source>
        <dbReference type="ARBA" id="ARBA00005001"/>
    </source>
</evidence>
<evidence type="ECO:0000256" key="6">
    <source>
        <dbReference type="ARBA" id="ARBA00022764"/>
    </source>
</evidence>
<feature type="domain" description="Glucan biosynthesis periplasmic MdoG C-terminal" evidence="8">
    <location>
        <begin position="40"/>
        <end position="516"/>
    </location>
</feature>
<reference evidence="9 10" key="1">
    <citation type="submission" date="2019-03" db="EMBL/GenBank/DDBJ databases">
        <title>The genome sequence of Nitrosococcus wardiae strain D1FHST reveals the archetypal metabolic capacity of ammonia-oxidizing Gammaproteobacteria.</title>
        <authorList>
            <person name="Wang L."/>
            <person name="Lim C.K."/>
            <person name="Hanson T.E."/>
            <person name="Dang H."/>
            <person name="Klotz M.G."/>
        </authorList>
    </citation>
    <scope>NUCLEOTIDE SEQUENCE [LARGE SCALE GENOMIC DNA]</scope>
    <source>
        <strain evidence="9 10">D1FHS</strain>
    </source>
</reference>
<proteinExistence type="inferred from homology"/>
<comment type="similarity">
    <text evidence="3">Belongs to the OpgD/OpgG family.</text>
</comment>
<keyword evidence="10" id="KW-1185">Reference proteome</keyword>
<dbReference type="SUPFAM" id="SSF81296">
    <property type="entry name" value="E set domains"/>
    <property type="match status" value="1"/>
</dbReference>
<dbReference type="SUPFAM" id="SSF74650">
    <property type="entry name" value="Galactose mutarotase-like"/>
    <property type="match status" value="1"/>
</dbReference>
<dbReference type="AlphaFoldDB" id="A0A4P7C4C7"/>
<name>A0A4P7C4C7_9GAMM</name>
<dbReference type="GO" id="GO:0030288">
    <property type="term" value="C:outer membrane-bounded periplasmic space"/>
    <property type="evidence" value="ECO:0007669"/>
    <property type="project" value="TreeGrafter"/>
</dbReference>
<dbReference type="InterPro" id="IPR007444">
    <property type="entry name" value="Glucan_biosyn_MdoG_C"/>
</dbReference>
<feature type="chain" id="PRO_5020844496" description="Glucans biosynthesis protein G" evidence="7">
    <location>
        <begin position="23"/>
        <end position="519"/>
    </location>
</feature>
<evidence type="ECO:0000313" key="10">
    <source>
        <dbReference type="Proteomes" id="UP000294325"/>
    </source>
</evidence>
<dbReference type="FunFam" id="2.70.98.10:FF:000001">
    <property type="entry name" value="Glucans biosynthesis protein G"/>
    <property type="match status" value="1"/>
</dbReference>
<dbReference type="OrthoDB" id="335750at2"/>
<comment type="subcellular location">
    <subcellularLocation>
        <location evidence="1">Periplasm</location>
    </subcellularLocation>
</comment>
<dbReference type="Gene3D" id="2.60.40.10">
    <property type="entry name" value="Immunoglobulins"/>
    <property type="match status" value="1"/>
</dbReference>
<dbReference type="InterPro" id="IPR014718">
    <property type="entry name" value="GH-type_carb-bd"/>
</dbReference>